<dbReference type="Proteomes" id="UP000001194">
    <property type="component" value="Unassembled WGS sequence"/>
</dbReference>
<dbReference type="OrthoDB" id="2909371at2759"/>
<name>B0D0T6_LACBS</name>
<proteinExistence type="predicted"/>
<dbReference type="HOGENOM" id="CLU_018544_12_4_1"/>
<dbReference type="RefSeq" id="XP_001877774.1">
    <property type="nucleotide sequence ID" value="XM_001877739.1"/>
</dbReference>
<dbReference type="EMBL" id="DS547095">
    <property type="protein sequence ID" value="EDR11877.1"/>
    <property type="molecule type" value="Genomic_DNA"/>
</dbReference>
<evidence type="ECO:0000256" key="1">
    <source>
        <dbReference type="SAM" id="MobiDB-lite"/>
    </source>
</evidence>
<feature type="region of interest" description="Disordered" evidence="1">
    <location>
        <begin position="1"/>
        <end position="25"/>
    </location>
</feature>
<accession>B0D0T6</accession>
<evidence type="ECO:0000313" key="3">
    <source>
        <dbReference type="Proteomes" id="UP000001194"/>
    </source>
</evidence>
<dbReference type="GeneID" id="6073495"/>
<dbReference type="AlphaFoldDB" id="B0D0T6"/>
<dbReference type="InParanoid" id="B0D0T6"/>
<reference evidence="2 3" key="1">
    <citation type="journal article" date="2008" name="Nature">
        <title>The genome of Laccaria bicolor provides insights into mycorrhizal symbiosis.</title>
        <authorList>
            <person name="Martin F."/>
            <person name="Aerts A."/>
            <person name="Ahren D."/>
            <person name="Brun A."/>
            <person name="Danchin E.G.J."/>
            <person name="Duchaussoy F."/>
            <person name="Gibon J."/>
            <person name="Kohler A."/>
            <person name="Lindquist E."/>
            <person name="Pereda V."/>
            <person name="Salamov A."/>
            <person name="Shapiro H.J."/>
            <person name="Wuyts J."/>
            <person name="Blaudez D."/>
            <person name="Buee M."/>
            <person name="Brokstein P."/>
            <person name="Canbaeck B."/>
            <person name="Cohen D."/>
            <person name="Courty P.E."/>
            <person name="Coutinho P.M."/>
            <person name="Delaruelle C."/>
            <person name="Detter J.C."/>
            <person name="Deveau A."/>
            <person name="DiFazio S."/>
            <person name="Duplessis S."/>
            <person name="Fraissinet-Tachet L."/>
            <person name="Lucic E."/>
            <person name="Frey-Klett P."/>
            <person name="Fourrey C."/>
            <person name="Feussner I."/>
            <person name="Gay G."/>
            <person name="Grimwood J."/>
            <person name="Hoegger P.J."/>
            <person name="Jain P."/>
            <person name="Kilaru S."/>
            <person name="Labbe J."/>
            <person name="Lin Y.C."/>
            <person name="Legue V."/>
            <person name="Le Tacon F."/>
            <person name="Marmeisse R."/>
            <person name="Melayah D."/>
            <person name="Montanini B."/>
            <person name="Muratet M."/>
            <person name="Nehls U."/>
            <person name="Niculita-Hirzel H."/>
            <person name="Oudot-Le Secq M.P."/>
            <person name="Peter M."/>
            <person name="Quesneville H."/>
            <person name="Rajashekar B."/>
            <person name="Reich M."/>
            <person name="Rouhier N."/>
            <person name="Schmutz J."/>
            <person name="Yin T."/>
            <person name="Chalot M."/>
            <person name="Henrissat B."/>
            <person name="Kuees U."/>
            <person name="Lucas S."/>
            <person name="Van de Peer Y."/>
            <person name="Podila G.K."/>
            <person name="Polle A."/>
            <person name="Pukkila P.J."/>
            <person name="Richardson P.M."/>
            <person name="Rouze P."/>
            <person name="Sanders I.R."/>
            <person name="Stajich J.E."/>
            <person name="Tunlid A."/>
            <person name="Tuskan G."/>
            <person name="Grigoriev I.V."/>
        </authorList>
    </citation>
    <scope>NUCLEOTIDE SEQUENCE [LARGE SCALE GENOMIC DNA]</scope>
    <source>
        <strain evidence="3">S238N-H82 / ATCC MYA-4686</strain>
    </source>
</reference>
<organism evidence="3">
    <name type="scientific">Laccaria bicolor (strain S238N-H82 / ATCC MYA-4686)</name>
    <name type="common">Bicoloured deceiver</name>
    <name type="synonym">Laccaria laccata var. bicolor</name>
    <dbReference type="NCBI Taxonomy" id="486041"/>
    <lineage>
        <taxon>Eukaryota</taxon>
        <taxon>Fungi</taxon>
        <taxon>Dikarya</taxon>
        <taxon>Basidiomycota</taxon>
        <taxon>Agaricomycotina</taxon>
        <taxon>Agaricomycetes</taxon>
        <taxon>Agaricomycetidae</taxon>
        <taxon>Agaricales</taxon>
        <taxon>Agaricineae</taxon>
        <taxon>Hydnangiaceae</taxon>
        <taxon>Laccaria</taxon>
    </lineage>
</organism>
<dbReference type="KEGG" id="lbc:LACBIDRAFT_313778"/>
<protein>
    <submittedName>
        <fullName evidence="2">Predicted protein</fullName>
    </submittedName>
</protein>
<gene>
    <name evidence="2" type="ORF">LACBIDRAFT_313778</name>
</gene>
<feature type="compositionally biased region" description="Basic and acidic residues" evidence="1">
    <location>
        <begin position="16"/>
        <end position="25"/>
    </location>
</feature>
<sequence>MCKPVSAAPASQIRRRPPDLSAEDHPALGVGQNRLRHLLISNNLHLTPMHPLPIELWEEIFVHCLPNVNVLSGDAWDSNVRLTPGEAPLLLCRVCKLWRQISIDLPYLWVSLPVFVSMGSSYPPPDFVRTWIARSGHLPLLLSLYQQNGSDANCFVAEEVLRVFSQHASRWYSIRLHLSRNARLPILESTPMLETFKIQSAEVDALMGLKVVPRLLHIHVSHIPDRSLSGDHSSPVPWIQLTSLTLDSVSVEASIRILCMCPNLGKCSYTIDTHNGAVLFQSVVHVMLKSLVVNISHNYLSTFLEHLSLPQLFQFAVHFNDMARWPQGTFSCFLERSSCHLRRLEVYNAGISSTCFLICVLHPCLQSLEELVIDDLGDWTKEPFVIDDILVILSYSSLLSFTLFKKPFCCLLPYLEKLVLLNNRLVARDGAFADMVGSRLGHASHFRGFKWLECELSTDHTEDHSRLHDLQRNGRLEYLRLPSPRLA</sequence>
<evidence type="ECO:0000313" key="2">
    <source>
        <dbReference type="EMBL" id="EDR11877.1"/>
    </source>
</evidence>
<keyword evidence="3" id="KW-1185">Reference proteome</keyword>